<dbReference type="Proteomes" id="UP000286934">
    <property type="component" value="Unassembled WGS sequence"/>
</dbReference>
<keyword evidence="2" id="KW-1185">Reference proteome</keyword>
<proteinExistence type="predicted"/>
<organism evidence="1 2">
    <name type="scientific">Aliidiomarina shirensis</name>
    <dbReference type="NCBI Taxonomy" id="1048642"/>
    <lineage>
        <taxon>Bacteria</taxon>
        <taxon>Pseudomonadati</taxon>
        <taxon>Pseudomonadota</taxon>
        <taxon>Gammaproteobacteria</taxon>
        <taxon>Alteromonadales</taxon>
        <taxon>Idiomarinaceae</taxon>
        <taxon>Aliidiomarina</taxon>
    </lineage>
</organism>
<gene>
    <name evidence="1" type="ORF">CWE13_03040</name>
</gene>
<comment type="caution">
    <text evidence="1">The sequence shown here is derived from an EMBL/GenBank/DDBJ whole genome shotgun (WGS) entry which is preliminary data.</text>
</comment>
<dbReference type="RefSeq" id="WP_126805851.1">
    <property type="nucleotide sequence ID" value="NZ_PIPP01000001.1"/>
</dbReference>
<dbReference type="EMBL" id="PIPP01000001">
    <property type="protein sequence ID" value="RUO38636.1"/>
    <property type="molecule type" value="Genomic_DNA"/>
</dbReference>
<reference evidence="2" key="1">
    <citation type="journal article" date="2018" name="Front. Microbiol.">
        <title>Genome-Based Analysis Reveals the Taxonomy and Diversity of the Family Idiomarinaceae.</title>
        <authorList>
            <person name="Liu Y."/>
            <person name="Lai Q."/>
            <person name="Shao Z."/>
        </authorList>
    </citation>
    <scope>NUCLEOTIDE SEQUENCE [LARGE SCALE GENOMIC DNA]</scope>
    <source>
        <strain evidence="2">AIS</strain>
    </source>
</reference>
<dbReference type="AlphaFoldDB" id="A0A432WY07"/>
<sequence>MKSFGPPEKVYVENEWYDGPRLGVADVNGVPHRFKSLFDEEEDEYLSTYLVWPIEDQYLELEIEQWNIFVKWNSMYESGTVGADSHPGHGGIDKRYDEIQSYLMASRDTLPPTAKRAKAKFEHNDTVTRYSSSGPGYSLRWRLL</sequence>
<protein>
    <submittedName>
        <fullName evidence="1">Uncharacterized protein</fullName>
    </submittedName>
</protein>
<dbReference type="OrthoDB" id="3078379at2"/>
<name>A0A432WY07_9GAMM</name>
<evidence type="ECO:0000313" key="2">
    <source>
        <dbReference type="Proteomes" id="UP000286934"/>
    </source>
</evidence>
<accession>A0A432WY07</accession>
<evidence type="ECO:0000313" key="1">
    <source>
        <dbReference type="EMBL" id="RUO38636.1"/>
    </source>
</evidence>